<dbReference type="EMBL" id="JBHUEM010000020">
    <property type="protein sequence ID" value="MFD1737319.1"/>
    <property type="molecule type" value="Genomic_DNA"/>
</dbReference>
<keyword evidence="3" id="KW-1185">Reference proteome</keyword>
<comment type="caution">
    <text evidence="2">The sequence shown here is derived from an EMBL/GenBank/DDBJ whole genome shotgun (WGS) entry which is preliminary data.</text>
</comment>
<evidence type="ECO:0000313" key="3">
    <source>
        <dbReference type="Proteomes" id="UP001597214"/>
    </source>
</evidence>
<evidence type="ECO:0008006" key="4">
    <source>
        <dbReference type="Google" id="ProtNLM"/>
    </source>
</evidence>
<dbReference type="RefSeq" id="WP_377928524.1">
    <property type="nucleotide sequence ID" value="NZ_JBHUEM010000020.1"/>
</dbReference>
<organism evidence="2 3">
    <name type="scientific">Bacillus salitolerans</name>
    <dbReference type="NCBI Taxonomy" id="1437434"/>
    <lineage>
        <taxon>Bacteria</taxon>
        <taxon>Bacillati</taxon>
        <taxon>Bacillota</taxon>
        <taxon>Bacilli</taxon>
        <taxon>Bacillales</taxon>
        <taxon>Bacillaceae</taxon>
        <taxon>Bacillus</taxon>
    </lineage>
</organism>
<feature type="region of interest" description="Disordered" evidence="1">
    <location>
        <begin position="40"/>
        <end position="61"/>
    </location>
</feature>
<protein>
    <recommendedName>
        <fullName evidence="4">Spore coat protein</fullName>
    </recommendedName>
</protein>
<evidence type="ECO:0000313" key="2">
    <source>
        <dbReference type="EMBL" id="MFD1737319.1"/>
    </source>
</evidence>
<proteinExistence type="predicted"/>
<accession>A0ABW4LRD2</accession>
<name>A0ABW4LRD2_9BACI</name>
<dbReference type="Proteomes" id="UP001597214">
    <property type="component" value="Unassembled WGS sequence"/>
</dbReference>
<gene>
    <name evidence="2" type="ORF">ACFSCX_12215</name>
</gene>
<evidence type="ECO:0000256" key="1">
    <source>
        <dbReference type="SAM" id="MobiDB-lite"/>
    </source>
</evidence>
<sequence length="154" mass="17928">MFPWGNQENYKDYIKQLVNMKPQDIEGFVNNVMADHFPFSTDRPTNYKHQPPQKENKTTSSNNKEILTKIFEAHEEIYVHFYIDEKEDLLGGKIIYNSNQLTLKNVPEVGDQHQVLLPAVVKQKGAKLQYRDGILQIKLQKANDLQLTEIDLNI</sequence>
<reference evidence="3" key="1">
    <citation type="journal article" date="2019" name="Int. J. Syst. Evol. Microbiol.">
        <title>The Global Catalogue of Microorganisms (GCM) 10K type strain sequencing project: providing services to taxonomists for standard genome sequencing and annotation.</title>
        <authorList>
            <consortium name="The Broad Institute Genomics Platform"/>
            <consortium name="The Broad Institute Genome Sequencing Center for Infectious Disease"/>
            <person name="Wu L."/>
            <person name="Ma J."/>
        </authorList>
    </citation>
    <scope>NUCLEOTIDE SEQUENCE [LARGE SCALE GENOMIC DNA]</scope>
    <source>
        <strain evidence="3">CCUG 49339</strain>
    </source>
</reference>